<dbReference type="EMBL" id="JAFICZ010000001">
    <property type="protein sequence ID" value="MBP1296632.1"/>
    <property type="molecule type" value="Genomic_DNA"/>
</dbReference>
<comment type="caution">
    <text evidence="2">The sequence shown here is derived from an EMBL/GenBank/DDBJ whole genome shotgun (WGS) entry which is preliminary data.</text>
</comment>
<dbReference type="Proteomes" id="UP000673383">
    <property type="component" value="Unassembled WGS sequence"/>
</dbReference>
<reference evidence="2" key="1">
    <citation type="submission" date="2021-02" db="EMBL/GenBank/DDBJ databases">
        <title>Genomic Encyclopedia of Type Strains, Phase IV (KMG-V): Genome sequencing to study the core and pangenomes of soil and plant-associated prokaryotes.</title>
        <authorList>
            <person name="Whitman W."/>
        </authorList>
    </citation>
    <scope>NUCLEOTIDE SEQUENCE</scope>
    <source>
        <strain evidence="2">USDA 406</strain>
    </source>
</reference>
<accession>A0A8I2C7R3</accession>
<keyword evidence="1" id="KW-0812">Transmembrane</keyword>
<evidence type="ECO:0000313" key="3">
    <source>
        <dbReference type="Proteomes" id="UP000673383"/>
    </source>
</evidence>
<dbReference type="RefSeq" id="WP_209944683.1">
    <property type="nucleotide sequence ID" value="NZ_JAFICZ010000001.1"/>
</dbReference>
<dbReference type="AlphaFoldDB" id="A0A8I2C7R3"/>
<keyword evidence="1" id="KW-1133">Transmembrane helix</keyword>
<organism evidence="2 3">
    <name type="scientific">Bradyrhizobium elkanii</name>
    <dbReference type="NCBI Taxonomy" id="29448"/>
    <lineage>
        <taxon>Bacteria</taxon>
        <taxon>Pseudomonadati</taxon>
        <taxon>Pseudomonadota</taxon>
        <taxon>Alphaproteobacteria</taxon>
        <taxon>Hyphomicrobiales</taxon>
        <taxon>Nitrobacteraceae</taxon>
        <taxon>Bradyrhizobium</taxon>
    </lineage>
</organism>
<gene>
    <name evidence="2" type="ORF">JOH49_006385</name>
</gene>
<sequence>MKASLISAAQAQPFGGPAGCCGGDSIFAPPADVIELAAWVLLIALMFAFARSLVKWLRRR</sequence>
<name>A0A8I2C7R3_BRAEL</name>
<proteinExistence type="predicted"/>
<evidence type="ECO:0000256" key="1">
    <source>
        <dbReference type="SAM" id="Phobius"/>
    </source>
</evidence>
<evidence type="ECO:0000313" key="2">
    <source>
        <dbReference type="EMBL" id="MBP1296632.1"/>
    </source>
</evidence>
<feature type="transmembrane region" description="Helical" evidence="1">
    <location>
        <begin position="36"/>
        <end position="54"/>
    </location>
</feature>
<keyword evidence="1" id="KW-0472">Membrane</keyword>
<protein>
    <submittedName>
        <fullName evidence="2">Uncharacterized protein</fullName>
    </submittedName>
</protein>